<gene>
    <name evidence="1" type="ORF">IK5_05089</name>
</gene>
<name>A0A9W5KSQ7_BACCE</name>
<comment type="caution">
    <text evidence="1">The sequence shown here is derived from an EMBL/GenBank/DDBJ whole genome shotgun (WGS) entry which is preliminary data.</text>
</comment>
<evidence type="ECO:0000313" key="2">
    <source>
        <dbReference type="Proteomes" id="UP000006967"/>
    </source>
</evidence>
<proteinExistence type="predicted"/>
<dbReference type="AlphaFoldDB" id="A0A9W5KSQ7"/>
<reference evidence="1 2" key="1">
    <citation type="submission" date="2012-04" db="EMBL/GenBank/DDBJ databases">
        <title>The Genome Sequence of Bacillus cereus VD154.</title>
        <authorList>
            <consortium name="The Broad Institute Genome Sequencing Platform"/>
            <consortium name="The Broad Institute Genome Sequencing Center for Infectious Disease"/>
            <person name="Feldgarden M."/>
            <person name="Van der Auwera G.A."/>
            <person name="Mahillon J."/>
            <person name="Duprez V."/>
            <person name="Timmery S."/>
            <person name="Mattelet C."/>
            <person name="Dierick K."/>
            <person name="Sun M."/>
            <person name="Yu Z."/>
            <person name="Zhu L."/>
            <person name="Hu X."/>
            <person name="Shank E.B."/>
            <person name="Swiecicka I."/>
            <person name="Hansen B.M."/>
            <person name="Andrup L."/>
            <person name="Young S.K."/>
            <person name="Zeng Q."/>
            <person name="Gargeya S."/>
            <person name="Fitzgerald M."/>
            <person name="Haas B."/>
            <person name="Abouelleil A."/>
            <person name="Alvarado L."/>
            <person name="Arachchi H.M."/>
            <person name="Berlin A."/>
            <person name="Chapman S.B."/>
            <person name="Goldberg J."/>
            <person name="Griggs A."/>
            <person name="Gujja S."/>
            <person name="Hansen M."/>
            <person name="Howarth C."/>
            <person name="Imamovic A."/>
            <person name="Larimer J."/>
            <person name="McCowen C."/>
            <person name="Montmayeur A."/>
            <person name="Murphy C."/>
            <person name="Neiman D."/>
            <person name="Pearson M."/>
            <person name="Priest M."/>
            <person name="Roberts A."/>
            <person name="Saif S."/>
            <person name="Shea T."/>
            <person name="Sisk P."/>
            <person name="Sykes S."/>
            <person name="Wortman J."/>
            <person name="Nusbaum C."/>
            <person name="Birren B."/>
        </authorList>
    </citation>
    <scope>NUCLEOTIDE SEQUENCE [LARGE SCALE GENOMIC DNA]</scope>
    <source>
        <strain evidence="1 2">VD154</strain>
    </source>
</reference>
<sequence>MDFIVELLKEIAKAIVREISAFVFKRSFLKENNEKTTPRRRKHRGGFQKRK</sequence>
<organism evidence="1 2">
    <name type="scientific">Bacillus cereus VD154</name>
    <dbReference type="NCBI Taxonomy" id="1053238"/>
    <lineage>
        <taxon>Bacteria</taxon>
        <taxon>Bacillati</taxon>
        <taxon>Bacillota</taxon>
        <taxon>Bacilli</taxon>
        <taxon>Bacillales</taxon>
        <taxon>Bacillaceae</taxon>
        <taxon>Bacillus</taxon>
        <taxon>Bacillus cereus group</taxon>
    </lineage>
</organism>
<dbReference type="EMBL" id="AHFG01000068">
    <property type="protein sequence ID" value="EJR67724.1"/>
    <property type="molecule type" value="Genomic_DNA"/>
</dbReference>
<accession>A0A9W5KSQ7</accession>
<protein>
    <submittedName>
        <fullName evidence="1">Uncharacterized protein</fullName>
    </submittedName>
</protein>
<evidence type="ECO:0000313" key="1">
    <source>
        <dbReference type="EMBL" id="EJR67724.1"/>
    </source>
</evidence>
<dbReference type="RefSeq" id="WP_000345895.1">
    <property type="nucleotide sequence ID" value="NZ_JH791883.1"/>
</dbReference>
<dbReference type="Proteomes" id="UP000006967">
    <property type="component" value="Unassembled WGS sequence"/>
</dbReference>